<dbReference type="AlphaFoldDB" id="A0A916U8P0"/>
<feature type="transmembrane region" description="Helical" evidence="2">
    <location>
        <begin position="26"/>
        <end position="47"/>
    </location>
</feature>
<dbReference type="RefSeq" id="WP_188609411.1">
    <property type="nucleotide sequence ID" value="NZ_BMGG01000004.1"/>
</dbReference>
<dbReference type="EMBL" id="BMGG01000004">
    <property type="protein sequence ID" value="GGC64692.1"/>
    <property type="molecule type" value="Genomic_DNA"/>
</dbReference>
<organism evidence="3 4">
    <name type="scientific">Chelatococcus reniformis</name>
    <dbReference type="NCBI Taxonomy" id="1494448"/>
    <lineage>
        <taxon>Bacteria</taxon>
        <taxon>Pseudomonadati</taxon>
        <taxon>Pseudomonadota</taxon>
        <taxon>Alphaproteobacteria</taxon>
        <taxon>Hyphomicrobiales</taxon>
        <taxon>Chelatococcaceae</taxon>
        <taxon>Chelatococcus</taxon>
    </lineage>
</organism>
<feature type="transmembrane region" description="Helical" evidence="2">
    <location>
        <begin position="172"/>
        <end position="193"/>
    </location>
</feature>
<evidence type="ECO:0000313" key="4">
    <source>
        <dbReference type="Proteomes" id="UP000637002"/>
    </source>
</evidence>
<protein>
    <recommendedName>
        <fullName evidence="5">DUF4337 domain-containing protein</fullName>
    </recommendedName>
</protein>
<keyword evidence="2" id="KW-0812">Transmembrane</keyword>
<gene>
    <name evidence="3" type="ORF">GCM10010994_24090</name>
</gene>
<keyword evidence="2" id="KW-1133">Transmembrane helix</keyword>
<keyword evidence="2" id="KW-0472">Membrane</keyword>
<feature type="compositionally biased region" description="Pro residues" evidence="1">
    <location>
        <begin position="88"/>
        <end position="98"/>
    </location>
</feature>
<evidence type="ECO:0000313" key="3">
    <source>
        <dbReference type="EMBL" id="GGC64692.1"/>
    </source>
</evidence>
<name>A0A916U8P0_9HYPH</name>
<accession>A0A916U8P0</accession>
<keyword evidence="4" id="KW-1185">Reference proteome</keyword>
<dbReference type="Pfam" id="PF14235">
    <property type="entry name" value="DUF4337"/>
    <property type="match status" value="1"/>
</dbReference>
<reference evidence="3" key="2">
    <citation type="submission" date="2020-09" db="EMBL/GenBank/DDBJ databases">
        <authorList>
            <person name="Sun Q."/>
            <person name="Zhou Y."/>
        </authorList>
    </citation>
    <scope>NUCLEOTIDE SEQUENCE</scope>
    <source>
        <strain evidence="3">CGMCC 1.12919</strain>
    </source>
</reference>
<evidence type="ECO:0008006" key="5">
    <source>
        <dbReference type="Google" id="ProtNLM"/>
    </source>
</evidence>
<sequence length="194" mass="20226">MAELAKTTSEERDERGMEDAGAAAPFIRRVSVTIAVLAVVGVILGGLESLETSAAARASGDAALHQGRATDAWNAFEAKNIRAMLLKPAPPTAPPPPGQAAAGDGTPPERFRDRDAGGLATIAREEERLSLERLTDARLRSGRHQILTAAVTLVQIAIAVAAISIVARGQRWPWYVAVALGVAGTLTASLAYVA</sequence>
<feature type="region of interest" description="Disordered" evidence="1">
    <location>
        <begin position="87"/>
        <end position="109"/>
    </location>
</feature>
<evidence type="ECO:0000256" key="1">
    <source>
        <dbReference type="SAM" id="MobiDB-lite"/>
    </source>
</evidence>
<evidence type="ECO:0000256" key="2">
    <source>
        <dbReference type="SAM" id="Phobius"/>
    </source>
</evidence>
<reference evidence="3" key="1">
    <citation type="journal article" date="2014" name="Int. J. Syst. Evol. Microbiol.">
        <title>Complete genome sequence of Corynebacterium casei LMG S-19264T (=DSM 44701T), isolated from a smear-ripened cheese.</title>
        <authorList>
            <consortium name="US DOE Joint Genome Institute (JGI-PGF)"/>
            <person name="Walter F."/>
            <person name="Albersmeier A."/>
            <person name="Kalinowski J."/>
            <person name="Ruckert C."/>
        </authorList>
    </citation>
    <scope>NUCLEOTIDE SEQUENCE</scope>
    <source>
        <strain evidence="3">CGMCC 1.12919</strain>
    </source>
</reference>
<proteinExistence type="predicted"/>
<dbReference type="Proteomes" id="UP000637002">
    <property type="component" value="Unassembled WGS sequence"/>
</dbReference>
<comment type="caution">
    <text evidence="3">The sequence shown here is derived from an EMBL/GenBank/DDBJ whole genome shotgun (WGS) entry which is preliminary data.</text>
</comment>
<feature type="transmembrane region" description="Helical" evidence="2">
    <location>
        <begin position="146"/>
        <end position="166"/>
    </location>
</feature>
<dbReference type="InterPro" id="IPR025570">
    <property type="entry name" value="DUF4337"/>
</dbReference>